<feature type="transmembrane region" description="Helical" evidence="6">
    <location>
        <begin position="187"/>
        <end position="209"/>
    </location>
</feature>
<evidence type="ECO:0000256" key="2">
    <source>
        <dbReference type="ARBA" id="ARBA00022692"/>
    </source>
</evidence>
<evidence type="ECO:0000256" key="5">
    <source>
        <dbReference type="SAM" id="MobiDB-lite"/>
    </source>
</evidence>
<evidence type="ECO:0000256" key="6">
    <source>
        <dbReference type="SAM" id="Phobius"/>
    </source>
</evidence>
<dbReference type="EMBL" id="LR134473">
    <property type="protein sequence ID" value="VEI03113.1"/>
    <property type="molecule type" value="Genomic_DNA"/>
</dbReference>
<reference evidence="8 9" key="1">
    <citation type="submission" date="2018-12" db="EMBL/GenBank/DDBJ databases">
        <authorList>
            <consortium name="Pathogen Informatics"/>
        </authorList>
    </citation>
    <scope>NUCLEOTIDE SEQUENCE [LARGE SCALE GENOMIC DNA]</scope>
    <source>
        <strain evidence="8 9">NCTC13652</strain>
    </source>
</reference>
<evidence type="ECO:0000313" key="8">
    <source>
        <dbReference type="EMBL" id="VEI03113.1"/>
    </source>
</evidence>
<sequence>MRLGGHRLLADLIAHPVSRLAQLVLAVLIVTCTFVTTERGMAGDRRYPIMLGLLGGAFVACLLLTLAAAVLRHRSGEFTRGWRAAAAAAGPFVAVLVWAAITVPMSPHSVLVRRGDSSSAMVVPPVGLIVPLAEALLAVVVAGMLVVLIGRSRLQMALWETFLVLAVVTPADLVREYTTEPPVGWRIATRFGGAAIYHTVLLLGVGVMVDAIRRRYRVVLSWLSVASMVGCLIASGSRAGFIDLGLFCVALLIWGRPRGVEVRRRHLVKVIVGSVVAGAAVLWLGRLRGVGLVDRDRSQTWGLAWRALTESPMTMLFGRGYGVMWPWFANESGMVPGAYHGMRDTQFGTSLPHAHNTLVQIGAELGVLGVVLFLTSVVVIVVASLRAVGGPHGATSLALLATFPGLVLDTYLVKNFPTSLLWWVVAISMVVLMSREGPGSRPSQSRPRRGADAVSPGVDPVTSPLSPR</sequence>
<keyword evidence="4 6" id="KW-0472">Membrane</keyword>
<organism evidence="8 9">
    <name type="scientific">Acidipropionibacterium jensenii</name>
    <dbReference type="NCBI Taxonomy" id="1749"/>
    <lineage>
        <taxon>Bacteria</taxon>
        <taxon>Bacillati</taxon>
        <taxon>Actinomycetota</taxon>
        <taxon>Actinomycetes</taxon>
        <taxon>Propionibacteriales</taxon>
        <taxon>Propionibacteriaceae</taxon>
        <taxon>Acidipropionibacterium</taxon>
    </lineage>
</organism>
<keyword evidence="8" id="KW-0436">Ligase</keyword>
<feature type="domain" description="O-antigen ligase-related" evidence="7">
    <location>
        <begin position="224"/>
        <end position="374"/>
    </location>
</feature>
<dbReference type="Pfam" id="PF04932">
    <property type="entry name" value="Wzy_C"/>
    <property type="match status" value="1"/>
</dbReference>
<gene>
    <name evidence="8" type="ORF">NCTC13652_01311</name>
</gene>
<keyword evidence="3 6" id="KW-1133">Transmembrane helix</keyword>
<feature type="transmembrane region" description="Helical" evidence="6">
    <location>
        <begin position="397"/>
        <end position="414"/>
    </location>
</feature>
<name>A0A3S5EV68_9ACTN</name>
<comment type="subcellular location">
    <subcellularLocation>
        <location evidence="1">Membrane</location>
        <topology evidence="1">Multi-pass membrane protein</topology>
    </subcellularLocation>
</comment>
<evidence type="ECO:0000259" key="7">
    <source>
        <dbReference type="Pfam" id="PF04932"/>
    </source>
</evidence>
<dbReference type="InterPro" id="IPR051533">
    <property type="entry name" value="WaaL-like"/>
</dbReference>
<evidence type="ECO:0000256" key="3">
    <source>
        <dbReference type="ARBA" id="ARBA00022989"/>
    </source>
</evidence>
<feature type="transmembrane region" description="Helical" evidence="6">
    <location>
        <begin position="126"/>
        <end position="149"/>
    </location>
</feature>
<proteinExistence type="predicted"/>
<keyword evidence="9" id="KW-1185">Reference proteome</keyword>
<feature type="transmembrane region" description="Helical" evidence="6">
    <location>
        <begin position="267"/>
        <end position="285"/>
    </location>
</feature>
<dbReference type="PANTHER" id="PTHR37422">
    <property type="entry name" value="TEICHURONIC ACID BIOSYNTHESIS PROTEIN TUAE"/>
    <property type="match status" value="1"/>
</dbReference>
<dbReference type="STRING" id="1122997.GCA_000425285_02260"/>
<dbReference type="GO" id="GO:0016874">
    <property type="term" value="F:ligase activity"/>
    <property type="evidence" value="ECO:0007669"/>
    <property type="project" value="UniProtKB-KW"/>
</dbReference>
<dbReference type="Proteomes" id="UP000277858">
    <property type="component" value="Chromosome"/>
</dbReference>
<feature type="transmembrane region" description="Helical" evidence="6">
    <location>
        <begin position="365"/>
        <end position="385"/>
    </location>
</feature>
<accession>A0A3S5EV68</accession>
<evidence type="ECO:0000313" key="9">
    <source>
        <dbReference type="Proteomes" id="UP000277858"/>
    </source>
</evidence>
<evidence type="ECO:0000256" key="1">
    <source>
        <dbReference type="ARBA" id="ARBA00004141"/>
    </source>
</evidence>
<feature type="transmembrane region" description="Helical" evidence="6">
    <location>
        <begin position="83"/>
        <end position="106"/>
    </location>
</feature>
<dbReference type="InterPro" id="IPR007016">
    <property type="entry name" value="O-antigen_ligase-rel_domated"/>
</dbReference>
<protein>
    <submittedName>
        <fullName evidence="8">Lipid A core - O-antigen ligase and related enzymes</fullName>
    </submittedName>
</protein>
<keyword evidence="2 6" id="KW-0812">Transmembrane</keyword>
<feature type="region of interest" description="Disordered" evidence="5">
    <location>
        <begin position="437"/>
        <end position="468"/>
    </location>
</feature>
<dbReference type="PANTHER" id="PTHR37422:SF13">
    <property type="entry name" value="LIPOPOLYSACCHARIDE BIOSYNTHESIS PROTEIN PA4999-RELATED"/>
    <property type="match status" value="1"/>
</dbReference>
<dbReference type="AlphaFoldDB" id="A0A3S5EV68"/>
<evidence type="ECO:0000256" key="4">
    <source>
        <dbReference type="ARBA" id="ARBA00023136"/>
    </source>
</evidence>
<feature type="transmembrane region" description="Helical" evidence="6">
    <location>
        <begin position="20"/>
        <end position="37"/>
    </location>
</feature>
<feature type="transmembrane region" description="Helical" evidence="6">
    <location>
        <begin position="420"/>
        <end position="438"/>
    </location>
</feature>
<feature type="transmembrane region" description="Helical" evidence="6">
    <location>
        <begin position="49"/>
        <end position="71"/>
    </location>
</feature>
<dbReference type="GO" id="GO:0016020">
    <property type="term" value="C:membrane"/>
    <property type="evidence" value="ECO:0007669"/>
    <property type="project" value="UniProtKB-SubCell"/>
</dbReference>
<feature type="transmembrane region" description="Helical" evidence="6">
    <location>
        <begin position="239"/>
        <end position="255"/>
    </location>
</feature>